<accession>A0A8D9BMI4</accession>
<dbReference type="EMBL" id="HBUF01642807">
    <property type="protein sequence ID" value="CAG6785302.1"/>
    <property type="molecule type" value="Transcribed_RNA"/>
</dbReference>
<organism evidence="1">
    <name type="scientific">Cacopsylla melanoneura</name>
    <dbReference type="NCBI Taxonomy" id="428564"/>
    <lineage>
        <taxon>Eukaryota</taxon>
        <taxon>Metazoa</taxon>
        <taxon>Ecdysozoa</taxon>
        <taxon>Arthropoda</taxon>
        <taxon>Hexapoda</taxon>
        <taxon>Insecta</taxon>
        <taxon>Pterygota</taxon>
        <taxon>Neoptera</taxon>
        <taxon>Paraneoptera</taxon>
        <taxon>Hemiptera</taxon>
        <taxon>Sternorrhyncha</taxon>
        <taxon>Psylloidea</taxon>
        <taxon>Psyllidae</taxon>
        <taxon>Psyllinae</taxon>
        <taxon>Cacopsylla</taxon>
    </lineage>
</organism>
<name>A0A8D9BMI4_9HEMI</name>
<sequence>MKFLSLKILVKKACSPFSFVGTPVQCTGLPQQLHLYRFTSASTPAQVYLNKYTCTGLPQQVHLYRFTGTSTPVQVYRDNYVPGLLIDEHKKTTLVGRLRYKHSTLILKAVLRCV</sequence>
<protein>
    <submittedName>
        <fullName evidence="1">Uncharacterized protein</fullName>
    </submittedName>
</protein>
<dbReference type="AlphaFoldDB" id="A0A8D9BMI4"/>
<reference evidence="1" key="1">
    <citation type="submission" date="2021-05" db="EMBL/GenBank/DDBJ databases">
        <authorList>
            <person name="Alioto T."/>
            <person name="Alioto T."/>
            <person name="Gomez Garrido J."/>
        </authorList>
    </citation>
    <scope>NUCLEOTIDE SEQUENCE</scope>
</reference>
<proteinExistence type="predicted"/>
<evidence type="ECO:0000313" key="1">
    <source>
        <dbReference type="EMBL" id="CAG6785302.1"/>
    </source>
</evidence>